<sequence length="283" mass="34572">MFQHYILTRFNLRAEDWTTTKNNEKVLTEEWLEERFDLFENFCFTSVKNQTNQNFKWLVFFDINTPDVYKQKVEEYRKTYDNFLPFFIDGMNNFLPEIINNINKLDSREYIITSRLDNDDCIHENYTEVVQNYFSKQDHQALDIIDGYTLETGQNTRLGVLTKLNNPFISLIEKKEDFKTVWFRNRHGSWKYEKNMIRIENQRLWLSIIHSKNKVNRFSGYGNVDPKKLYEFHISKERTAEIIDRLMSFNSWRFLSFKNRVKFTFKRYYKDLKTSLGLYKKRK</sequence>
<dbReference type="Pfam" id="PF11316">
    <property type="entry name" value="Rhamno_transf"/>
    <property type="match status" value="1"/>
</dbReference>
<evidence type="ECO:0000313" key="2">
    <source>
        <dbReference type="Proteomes" id="UP000232673"/>
    </source>
</evidence>
<dbReference type="EMBL" id="LKTS01000023">
    <property type="protein sequence ID" value="PKD18291.1"/>
    <property type="molecule type" value="Genomic_DNA"/>
</dbReference>
<reference evidence="1 2" key="1">
    <citation type="submission" date="2015-10" db="EMBL/GenBank/DDBJ databases">
        <title>Draft genome sequence of Salegentibacter salinarum KCTC 12975.</title>
        <authorList>
            <person name="Lin W."/>
            <person name="Zheng Q."/>
        </authorList>
    </citation>
    <scope>NUCLEOTIDE SEQUENCE [LARGE SCALE GENOMIC DNA]</scope>
    <source>
        <strain evidence="1 2">KCTC 12975</strain>
    </source>
</reference>
<dbReference type="AlphaFoldDB" id="A0A2N0TU84"/>
<evidence type="ECO:0008006" key="3">
    <source>
        <dbReference type="Google" id="ProtNLM"/>
    </source>
</evidence>
<organism evidence="1 2">
    <name type="scientific">Salegentibacter salinarum</name>
    <dbReference type="NCBI Taxonomy" id="447422"/>
    <lineage>
        <taxon>Bacteria</taxon>
        <taxon>Pseudomonadati</taxon>
        <taxon>Bacteroidota</taxon>
        <taxon>Flavobacteriia</taxon>
        <taxon>Flavobacteriales</taxon>
        <taxon>Flavobacteriaceae</taxon>
        <taxon>Salegentibacter</taxon>
    </lineage>
</organism>
<accession>A0A2N0TU84</accession>
<dbReference type="OrthoDB" id="9771846at2"/>
<dbReference type="Proteomes" id="UP000232673">
    <property type="component" value="Unassembled WGS sequence"/>
</dbReference>
<gene>
    <name evidence="1" type="ORF">APR41_03830</name>
</gene>
<dbReference type="STRING" id="447422.SAMN05660903_00783"/>
<name>A0A2N0TU84_9FLAO</name>
<dbReference type="InterPro" id="IPR021466">
    <property type="entry name" value="Put_rhamnosyl_transferase"/>
</dbReference>
<dbReference type="RefSeq" id="WP_079711923.1">
    <property type="nucleotide sequence ID" value="NZ_FUZC01000002.1"/>
</dbReference>
<protein>
    <recommendedName>
        <fullName evidence="3">Rhamnosyl transferase</fullName>
    </recommendedName>
</protein>
<comment type="caution">
    <text evidence="1">The sequence shown here is derived from an EMBL/GenBank/DDBJ whole genome shotgun (WGS) entry which is preliminary data.</text>
</comment>
<proteinExistence type="predicted"/>
<evidence type="ECO:0000313" key="1">
    <source>
        <dbReference type="EMBL" id="PKD18291.1"/>
    </source>
</evidence>
<keyword evidence="2" id="KW-1185">Reference proteome</keyword>